<accession>A0A9P6URX7</accession>
<dbReference type="Proteomes" id="UP000823405">
    <property type="component" value="Unassembled WGS sequence"/>
</dbReference>
<evidence type="ECO:0000313" key="3">
    <source>
        <dbReference type="EMBL" id="KAG0317117.1"/>
    </source>
</evidence>
<proteinExistence type="predicted"/>
<protein>
    <recommendedName>
        <fullName evidence="5">Transmembrane protein</fullName>
    </recommendedName>
</protein>
<dbReference type="AlphaFoldDB" id="A0A9P6URX7"/>
<name>A0A9P6URX7_9FUNG</name>
<evidence type="ECO:0000313" key="4">
    <source>
        <dbReference type="Proteomes" id="UP000823405"/>
    </source>
</evidence>
<evidence type="ECO:0000256" key="2">
    <source>
        <dbReference type="SAM" id="Phobius"/>
    </source>
</evidence>
<keyword evidence="4" id="KW-1185">Reference proteome</keyword>
<keyword evidence="2" id="KW-0812">Transmembrane</keyword>
<comment type="caution">
    <text evidence="3">The sequence shown here is derived from an EMBL/GenBank/DDBJ whole genome shotgun (WGS) entry which is preliminary data.</text>
</comment>
<keyword evidence="2" id="KW-0472">Membrane</keyword>
<dbReference type="EMBL" id="JAAAIN010000263">
    <property type="protein sequence ID" value="KAG0317117.1"/>
    <property type="molecule type" value="Genomic_DNA"/>
</dbReference>
<dbReference type="OrthoDB" id="2449178at2759"/>
<feature type="region of interest" description="Disordered" evidence="1">
    <location>
        <begin position="64"/>
        <end position="86"/>
    </location>
</feature>
<gene>
    <name evidence="3" type="ORF">BGZ97_005897</name>
</gene>
<sequence>MVAQEEMDETNRKRKRARLYTLARVTFSLGLTILALYWPAGQFKPPMGKQNVPTSEELQPIHHNNTIIHNPSPSPPPPSPSSRVTSAFTSVLTPTPTLTGVIILGATPPPTPMLSNDGKETNLAGGTNGSTMGYYIGSRHNRKGRQTEQLWCAEEESYGDDESAAVYCRAKVIRPVVTYVWAVFLIVELCIAAMAGDFSKHGIRRRRQSFGDEGMEEYYRHPRENQVEVVEGDAEKYVDREVDERRVQSVQSLAISDPDGAGAGTGASTKHSRRPGSRTVQ</sequence>
<feature type="transmembrane region" description="Helical" evidence="2">
    <location>
        <begin position="179"/>
        <end position="198"/>
    </location>
</feature>
<evidence type="ECO:0008006" key="5">
    <source>
        <dbReference type="Google" id="ProtNLM"/>
    </source>
</evidence>
<evidence type="ECO:0000256" key="1">
    <source>
        <dbReference type="SAM" id="MobiDB-lite"/>
    </source>
</evidence>
<feature type="region of interest" description="Disordered" evidence="1">
    <location>
        <begin position="249"/>
        <end position="281"/>
    </location>
</feature>
<feature type="compositionally biased region" description="Basic residues" evidence="1">
    <location>
        <begin position="270"/>
        <end position="281"/>
    </location>
</feature>
<reference evidence="3" key="1">
    <citation type="journal article" date="2020" name="Fungal Divers.">
        <title>Resolving the Mortierellaceae phylogeny through synthesis of multi-gene phylogenetics and phylogenomics.</title>
        <authorList>
            <person name="Vandepol N."/>
            <person name="Liber J."/>
            <person name="Desiro A."/>
            <person name="Na H."/>
            <person name="Kennedy M."/>
            <person name="Barry K."/>
            <person name="Grigoriev I.V."/>
            <person name="Miller A.N."/>
            <person name="O'Donnell K."/>
            <person name="Stajich J.E."/>
            <person name="Bonito G."/>
        </authorList>
    </citation>
    <scope>NUCLEOTIDE SEQUENCE</scope>
    <source>
        <strain evidence="3">NVP60</strain>
    </source>
</reference>
<organism evidence="3 4">
    <name type="scientific">Linnemannia gamsii</name>
    <dbReference type="NCBI Taxonomy" id="64522"/>
    <lineage>
        <taxon>Eukaryota</taxon>
        <taxon>Fungi</taxon>
        <taxon>Fungi incertae sedis</taxon>
        <taxon>Mucoromycota</taxon>
        <taxon>Mortierellomycotina</taxon>
        <taxon>Mortierellomycetes</taxon>
        <taxon>Mortierellales</taxon>
        <taxon>Mortierellaceae</taxon>
        <taxon>Linnemannia</taxon>
    </lineage>
</organism>
<keyword evidence="2" id="KW-1133">Transmembrane helix</keyword>
<feature type="transmembrane region" description="Helical" evidence="2">
    <location>
        <begin position="21"/>
        <end position="40"/>
    </location>
</feature>